<dbReference type="PANTHER" id="PTHR22753:SF14">
    <property type="entry name" value="MONOACYLGLYCEROL_DIACYLGLYCEROL O-ACYLTRANSFERASE"/>
    <property type="match status" value="1"/>
</dbReference>
<name>A0A0X3PXF5_SCHSO</name>
<dbReference type="AlphaFoldDB" id="A0A0X3PXF5"/>
<feature type="transmembrane region" description="Helical" evidence="1">
    <location>
        <begin position="86"/>
        <end position="110"/>
    </location>
</feature>
<dbReference type="GO" id="GO:0016746">
    <property type="term" value="F:acyltransferase activity"/>
    <property type="evidence" value="ECO:0007669"/>
    <property type="project" value="InterPro"/>
</dbReference>
<organism evidence="3">
    <name type="scientific">Schistocephalus solidus</name>
    <name type="common">Tapeworm</name>
    <dbReference type="NCBI Taxonomy" id="70667"/>
    <lineage>
        <taxon>Eukaryota</taxon>
        <taxon>Metazoa</taxon>
        <taxon>Spiralia</taxon>
        <taxon>Lophotrochozoa</taxon>
        <taxon>Platyhelminthes</taxon>
        <taxon>Cestoda</taxon>
        <taxon>Eucestoda</taxon>
        <taxon>Diphyllobothriidea</taxon>
        <taxon>Diphyllobothriidae</taxon>
        <taxon>Schistocephalus</taxon>
    </lineage>
</organism>
<proteinExistence type="predicted"/>
<dbReference type="InterPro" id="IPR002123">
    <property type="entry name" value="Plipid/glycerol_acylTrfase"/>
</dbReference>
<keyword evidence="1" id="KW-0472">Membrane</keyword>
<evidence type="ECO:0000313" key="3">
    <source>
        <dbReference type="EMBL" id="JAP51886.1"/>
    </source>
</evidence>
<evidence type="ECO:0000256" key="1">
    <source>
        <dbReference type="SAM" id="Phobius"/>
    </source>
</evidence>
<dbReference type="Pfam" id="PF01553">
    <property type="entry name" value="Acyltransferase"/>
    <property type="match status" value="1"/>
</dbReference>
<dbReference type="EMBL" id="GEEE01011339">
    <property type="protein sequence ID" value="JAP51886.1"/>
    <property type="molecule type" value="Transcribed_RNA"/>
</dbReference>
<evidence type="ECO:0000259" key="2">
    <source>
        <dbReference type="Pfam" id="PF01553"/>
    </source>
</evidence>
<feature type="transmembrane region" description="Helical" evidence="1">
    <location>
        <begin position="60"/>
        <end position="80"/>
    </location>
</feature>
<dbReference type="EMBL" id="GEEE01013213">
    <property type="protein sequence ID" value="JAP50012.1"/>
    <property type="molecule type" value="Transcribed_RNA"/>
</dbReference>
<dbReference type="PANTHER" id="PTHR22753">
    <property type="entry name" value="TRANSMEMBRANE PROTEIN 68"/>
    <property type="match status" value="1"/>
</dbReference>
<protein>
    <submittedName>
        <fullName evidence="3">Transmembrane protein 68</fullName>
    </submittedName>
</protein>
<keyword evidence="1 3" id="KW-0812">Transmembrane</keyword>
<feature type="domain" description="Phospholipid/glycerol acyltransferase" evidence="2">
    <location>
        <begin position="166"/>
        <end position="311"/>
    </location>
</feature>
<sequence length="420" mass="48679">MLPGSIFSFATVGGTFFLIFLAANLFFFHLIHLVPTESSEPNGSGCRSTDALCIPWITRLLFALLEVSSAARYLIAWVAWLQPLIILPLLPIGFVLFIYSTAFAIQLYLLRGWLTTQLSTLWRRRRRHQSNGSSFECPLRPPSAHLLRRLVAACWDVHGRVFHGYELHGLEKLPKDGPAFLVYYHGTLPLDAYYIMARHVIKRDRHLVPVVDRFLFRLPGLHTLLKLFGAFEGSIEDCVRVLRPNRPSNSNVDMDEETDSVCDSRGQVLLISPGGVREALFADEYYSLVWGKRRGFARVAILANQPIYPVFTENVREAIRVVQFGKRWWLKLYEWTRWPFAIFYGYFPVKLRTYIGDPIYPLESETDEELADRVKKALEEMIRRYQWTPGNLLVALLQRIPVFDRWVQRRRAKVYHPYSG</sequence>
<keyword evidence="1" id="KW-1133">Transmembrane helix</keyword>
<reference evidence="3" key="1">
    <citation type="submission" date="2016-01" db="EMBL/GenBank/DDBJ databases">
        <title>Reference transcriptome for the parasite Schistocephalus solidus: insights into the molecular evolution of parasitism.</title>
        <authorList>
            <person name="Hebert F.O."/>
            <person name="Grambauer S."/>
            <person name="Barber I."/>
            <person name="Landry C.R."/>
            <person name="Aubin-Horth N."/>
        </authorList>
    </citation>
    <scope>NUCLEOTIDE SEQUENCE</scope>
</reference>
<gene>
    <name evidence="3" type="primary">TMM68</name>
    <name evidence="3" type="ORF">TR99832</name>
</gene>
<dbReference type="SUPFAM" id="SSF69593">
    <property type="entry name" value="Glycerol-3-phosphate (1)-acyltransferase"/>
    <property type="match status" value="1"/>
</dbReference>
<accession>A0A0X3PXF5</accession>
<dbReference type="GO" id="GO:0016020">
    <property type="term" value="C:membrane"/>
    <property type="evidence" value="ECO:0007669"/>
    <property type="project" value="TreeGrafter"/>
</dbReference>
<dbReference type="CDD" id="cd07987">
    <property type="entry name" value="LPLAT_MGAT-like"/>
    <property type="match status" value="1"/>
</dbReference>
<feature type="transmembrane region" description="Helical" evidence="1">
    <location>
        <begin position="6"/>
        <end position="28"/>
    </location>
</feature>